<proteinExistence type="predicted"/>
<dbReference type="Proteomes" id="UP000276349">
    <property type="component" value="Unassembled WGS sequence"/>
</dbReference>
<comment type="caution">
    <text evidence="1">The sequence shown here is derived from an EMBL/GenBank/DDBJ whole genome shotgun (WGS) entry which is preliminary data.</text>
</comment>
<keyword evidence="2" id="KW-1185">Reference proteome</keyword>
<sequence length="186" mass="21116">MKLIFSILFVLIVIISGCKNVDDEIETELNTIQQASLESGIPSADIIYKKEITDNDAFSLFQIPDGYGVLHFTSKEDGWGYRGHSGYQYDIGDITSFTLSQSAWHKGDISLDKDSLYTMVFLGEIIDPKINKIIVEYDNIKREASIVKNKDRRFWYLLSEQEDGNESVNMVSAYSSEGKLLYIEEG</sequence>
<gene>
    <name evidence="1" type="ORF">EKG35_19605</name>
</gene>
<organism evidence="1 2">
    <name type="scientific">Lysinibacillus telephonicus</name>
    <dbReference type="NCBI Taxonomy" id="1714840"/>
    <lineage>
        <taxon>Bacteria</taxon>
        <taxon>Bacillati</taxon>
        <taxon>Bacillota</taxon>
        <taxon>Bacilli</taxon>
        <taxon>Bacillales</taxon>
        <taxon>Bacillaceae</taxon>
        <taxon>Lysinibacillus</taxon>
    </lineage>
</organism>
<dbReference type="OrthoDB" id="2856338at2"/>
<dbReference type="PROSITE" id="PS51257">
    <property type="entry name" value="PROKAR_LIPOPROTEIN"/>
    <property type="match status" value="1"/>
</dbReference>
<accession>A0A431UD73</accession>
<dbReference type="EMBL" id="RXNR01000106">
    <property type="protein sequence ID" value="RTQ86940.1"/>
    <property type="molecule type" value="Genomic_DNA"/>
</dbReference>
<protein>
    <submittedName>
        <fullName evidence="1">Uncharacterized protein</fullName>
    </submittedName>
</protein>
<evidence type="ECO:0000313" key="2">
    <source>
        <dbReference type="Proteomes" id="UP000276349"/>
    </source>
</evidence>
<name>A0A431UD73_9BACI</name>
<dbReference type="AlphaFoldDB" id="A0A431UD73"/>
<dbReference type="RefSeq" id="WP_126296242.1">
    <property type="nucleotide sequence ID" value="NZ_CP185866.1"/>
</dbReference>
<reference evidence="1 2" key="1">
    <citation type="submission" date="2018-12" db="EMBL/GenBank/DDBJ databases">
        <authorList>
            <person name="Yu L."/>
        </authorList>
    </citation>
    <scope>NUCLEOTIDE SEQUENCE [LARGE SCALE GENOMIC DNA]</scope>
    <source>
        <strain evidence="1 2">S5H2222</strain>
    </source>
</reference>
<evidence type="ECO:0000313" key="1">
    <source>
        <dbReference type="EMBL" id="RTQ86940.1"/>
    </source>
</evidence>